<accession>A0A3M6THW1</accession>
<dbReference type="InterPro" id="IPR015422">
    <property type="entry name" value="PyrdxlP-dep_Trfase_small"/>
</dbReference>
<comment type="cofactor">
    <cofactor evidence="1">
        <name>pyridoxal 5'-phosphate</name>
        <dbReference type="ChEBI" id="CHEBI:597326"/>
    </cofactor>
</comment>
<dbReference type="GO" id="GO:0016020">
    <property type="term" value="C:membrane"/>
    <property type="evidence" value="ECO:0007669"/>
    <property type="project" value="GOC"/>
</dbReference>
<dbReference type="GO" id="GO:0046513">
    <property type="term" value="P:ceramide biosynthetic process"/>
    <property type="evidence" value="ECO:0007669"/>
    <property type="project" value="TreeGrafter"/>
</dbReference>
<dbReference type="Proteomes" id="UP000275408">
    <property type="component" value="Unassembled WGS sequence"/>
</dbReference>
<sequence length="232" mass="26602">MVAGTYATRRVQHSMKNGFPKGSNGFASHRRELNTELEEDLEETPLFIAVMTYLSYFFLIIFGYMRDFMRKYGLEKSKSVKETGNQGFVPLYSDFESFYTRNLYTRVRDCFNRPICSVPGGEVALVDRESEDWNWTFRYPGTTTKTVNLASYNYLGFAENSGPCADAAEQAVRKYGIAGCSSRHEYGKQRLTRLAQNCKYFRQKLKKMGYIVYGHDASAVVPILLYMPAKTV</sequence>
<keyword evidence="4" id="KW-1133">Transmembrane helix</keyword>
<evidence type="ECO:0000256" key="2">
    <source>
        <dbReference type="ARBA" id="ARBA00008392"/>
    </source>
</evidence>
<dbReference type="GO" id="GO:0046512">
    <property type="term" value="P:sphingosine biosynthetic process"/>
    <property type="evidence" value="ECO:0007669"/>
    <property type="project" value="TreeGrafter"/>
</dbReference>
<feature type="transmembrane region" description="Helical" evidence="4">
    <location>
        <begin position="210"/>
        <end position="229"/>
    </location>
</feature>
<keyword evidence="4" id="KW-0812">Transmembrane</keyword>
<protein>
    <recommendedName>
        <fullName evidence="7">Aminotransferase class I/classII domain-containing protein</fullName>
    </recommendedName>
</protein>
<dbReference type="InterPro" id="IPR050087">
    <property type="entry name" value="AON_synthase_class-II"/>
</dbReference>
<comment type="similarity">
    <text evidence="2">Belongs to the class-II pyridoxal-phosphate-dependent aminotransferase family.</text>
</comment>
<gene>
    <name evidence="5" type="ORF">pdam_00012030</name>
</gene>
<name>A0A3M6THW1_POCDA</name>
<dbReference type="STRING" id="46731.A0A3M6THW1"/>
<organism evidence="5 6">
    <name type="scientific">Pocillopora damicornis</name>
    <name type="common">Cauliflower coral</name>
    <name type="synonym">Millepora damicornis</name>
    <dbReference type="NCBI Taxonomy" id="46731"/>
    <lineage>
        <taxon>Eukaryota</taxon>
        <taxon>Metazoa</taxon>
        <taxon>Cnidaria</taxon>
        <taxon>Anthozoa</taxon>
        <taxon>Hexacorallia</taxon>
        <taxon>Scleractinia</taxon>
        <taxon>Astrocoeniina</taxon>
        <taxon>Pocilloporidae</taxon>
        <taxon>Pocillopora</taxon>
    </lineage>
</organism>
<evidence type="ECO:0000256" key="3">
    <source>
        <dbReference type="ARBA" id="ARBA00022679"/>
    </source>
</evidence>
<dbReference type="GO" id="GO:0004758">
    <property type="term" value="F:serine C-palmitoyltransferase activity"/>
    <property type="evidence" value="ECO:0007669"/>
    <property type="project" value="TreeGrafter"/>
</dbReference>
<evidence type="ECO:0000256" key="1">
    <source>
        <dbReference type="ARBA" id="ARBA00001933"/>
    </source>
</evidence>
<dbReference type="EMBL" id="RCHS01003561">
    <property type="protein sequence ID" value="RMX40911.1"/>
    <property type="molecule type" value="Genomic_DNA"/>
</dbReference>
<keyword evidence="6" id="KW-1185">Reference proteome</keyword>
<dbReference type="InterPro" id="IPR015424">
    <property type="entry name" value="PyrdxlP-dep_Trfase"/>
</dbReference>
<dbReference type="AlphaFoldDB" id="A0A3M6THW1"/>
<keyword evidence="3" id="KW-0808">Transferase</keyword>
<dbReference type="PANTHER" id="PTHR13693:SF3">
    <property type="entry name" value="LD36009P"/>
    <property type="match status" value="1"/>
</dbReference>
<dbReference type="GO" id="GO:0017059">
    <property type="term" value="C:serine palmitoyltransferase complex"/>
    <property type="evidence" value="ECO:0007669"/>
    <property type="project" value="TreeGrafter"/>
</dbReference>
<dbReference type="OrthoDB" id="65434at2759"/>
<evidence type="ECO:0000313" key="5">
    <source>
        <dbReference type="EMBL" id="RMX40911.1"/>
    </source>
</evidence>
<evidence type="ECO:0000313" key="6">
    <source>
        <dbReference type="Proteomes" id="UP000275408"/>
    </source>
</evidence>
<dbReference type="SUPFAM" id="SSF53383">
    <property type="entry name" value="PLP-dependent transferases"/>
    <property type="match status" value="1"/>
</dbReference>
<dbReference type="Gene3D" id="3.90.1150.10">
    <property type="entry name" value="Aspartate Aminotransferase, domain 1"/>
    <property type="match status" value="1"/>
</dbReference>
<feature type="transmembrane region" description="Helical" evidence="4">
    <location>
        <begin position="46"/>
        <end position="65"/>
    </location>
</feature>
<comment type="caution">
    <text evidence="5">The sequence shown here is derived from an EMBL/GenBank/DDBJ whole genome shotgun (WGS) entry which is preliminary data.</text>
</comment>
<proteinExistence type="inferred from homology"/>
<evidence type="ECO:0008006" key="7">
    <source>
        <dbReference type="Google" id="ProtNLM"/>
    </source>
</evidence>
<evidence type="ECO:0000256" key="4">
    <source>
        <dbReference type="SAM" id="Phobius"/>
    </source>
</evidence>
<keyword evidence="4" id="KW-0472">Membrane</keyword>
<dbReference type="PANTHER" id="PTHR13693">
    <property type="entry name" value="CLASS II AMINOTRANSFERASE/8-AMINO-7-OXONONANOATE SYNTHASE"/>
    <property type="match status" value="1"/>
</dbReference>
<reference evidence="5 6" key="1">
    <citation type="journal article" date="2018" name="Sci. Rep.">
        <title>Comparative analysis of the Pocillopora damicornis genome highlights role of immune system in coral evolution.</title>
        <authorList>
            <person name="Cunning R."/>
            <person name="Bay R.A."/>
            <person name="Gillette P."/>
            <person name="Baker A.C."/>
            <person name="Traylor-Knowles N."/>
        </authorList>
    </citation>
    <scope>NUCLEOTIDE SEQUENCE [LARGE SCALE GENOMIC DNA]</scope>
    <source>
        <strain evidence="5">RSMAS</strain>
        <tissue evidence="5">Whole animal</tissue>
    </source>
</reference>